<proteinExistence type="predicted"/>
<organism evidence="1 2">
    <name type="scientific">Candidatus Competibacter denitrificans Run_A_D11</name>
    <dbReference type="NCBI Taxonomy" id="1400863"/>
    <lineage>
        <taxon>Bacteria</taxon>
        <taxon>Pseudomonadati</taxon>
        <taxon>Pseudomonadota</taxon>
        <taxon>Gammaproteobacteria</taxon>
        <taxon>Candidatus Competibacteraceae</taxon>
        <taxon>Candidatus Competibacter</taxon>
    </lineage>
</organism>
<dbReference type="EMBL" id="CBTJ020000108">
    <property type="protein sequence ID" value="CDI04384.1"/>
    <property type="molecule type" value="Genomic_DNA"/>
</dbReference>
<name>W6MBM1_9GAMM</name>
<comment type="caution">
    <text evidence="1">The sequence shown here is derived from an EMBL/GenBank/DDBJ whole genome shotgun (WGS) entry which is preliminary data.</text>
</comment>
<reference evidence="1" key="2">
    <citation type="submission" date="2014-03" db="EMBL/GenBank/DDBJ databases">
        <title>Candidatus Competibacter-lineage genomes retrieved from metagenomes reveal functional metabolic diversity.</title>
        <authorList>
            <person name="McIlroy S.J."/>
            <person name="Albertsen M."/>
            <person name="Andresen E.K."/>
            <person name="Saunders A.M."/>
            <person name="Kristiansen R."/>
            <person name="Stokholm-Bjerregaard M."/>
            <person name="Nielsen K.L."/>
            <person name="Nielsen P.H."/>
        </authorList>
    </citation>
    <scope>NUCLEOTIDE SEQUENCE</scope>
    <source>
        <strain evidence="1">Run_A_D11</strain>
    </source>
</reference>
<accession>W6MBM1</accession>
<dbReference type="AlphaFoldDB" id="W6MBM1"/>
<gene>
    <name evidence="1" type="ORF">BN873_950067</name>
</gene>
<reference evidence="1" key="1">
    <citation type="submission" date="2013-07" db="EMBL/GenBank/DDBJ databases">
        <authorList>
            <person name="McIlroy S."/>
        </authorList>
    </citation>
    <scope>NUCLEOTIDE SEQUENCE [LARGE SCALE GENOMIC DNA]</scope>
    <source>
        <strain evidence="1">Run_A_D11</strain>
    </source>
</reference>
<evidence type="ECO:0000313" key="2">
    <source>
        <dbReference type="Proteomes" id="UP000035760"/>
    </source>
</evidence>
<keyword evidence="2" id="KW-1185">Reference proteome</keyword>
<evidence type="ECO:0000313" key="1">
    <source>
        <dbReference type="EMBL" id="CDI04384.1"/>
    </source>
</evidence>
<dbReference type="Proteomes" id="UP000035760">
    <property type="component" value="Unassembled WGS sequence"/>
</dbReference>
<sequence length="136" mass="14780">MAFEVDHAVCLRVRFKTLFGITKFSEHTSDGSEAQEGQGFEVEVLPVFGESPTAVEPSQATFDDPALGQDGKPFCTGRTLDDHDGQIASQGSDTLTKAGALISSIRKERLELGKGLLECSQEIQPTVSILDIRRMH</sequence>
<protein>
    <submittedName>
        <fullName evidence="1">Uncharacterized protein</fullName>
    </submittedName>
</protein>